<gene>
    <name evidence="2" type="ORF">DPMN_010118</name>
</gene>
<keyword evidence="3" id="KW-1185">Reference proteome</keyword>
<evidence type="ECO:0000256" key="1">
    <source>
        <dbReference type="SAM" id="MobiDB-lite"/>
    </source>
</evidence>
<sequence length="65" mass="7793">MLFTSTKLKPRNRNRSENYPWTQESAHEQSGICKVPCHKHFLNVSKSAYYKIVHFERCIHMSLRK</sequence>
<name>A0A9D4MY77_DREPO</name>
<evidence type="ECO:0000313" key="3">
    <source>
        <dbReference type="Proteomes" id="UP000828390"/>
    </source>
</evidence>
<proteinExistence type="predicted"/>
<protein>
    <submittedName>
        <fullName evidence="2">Uncharacterized protein</fullName>
    </submittedName>
</protein>
<comment type="caution">
    <text evidence="2">The sequence shown here is derived from an EMBL/GenBank/DDBJ whole genome shotgun (WGS) entry which is preliminary data.</text>
</comment>
<dbReference type="Proteomes" id="UP000828390">
    <property type="component" value="Unassembled WGS sequence"/>
</dbReference>
<dbReference type="AlphaFoldDB" id="A0A9D4MY77"/>
<evidence type="ECO:0000313" key="2">
    <source>
        <dbReference type="EMBL" id="KAH3886117.1"/>
    </source>
</evidence>
<feature type="region of interest" description="Disordered" evidence="1">
    <location>
        <begin position="1"/>
        <end position="29"/>
    </location>
</feature>
<accession>A0A9D4MY77</accession>
<reference evidence="2" key="1">
    <citation type="journal article" date="2019" name="bioRxiv">
        <title>The Genome of the Zebra Mussel, Dreissena polymorpha: A Resource for Invasive Species Research.</title>
        <authorList>
            <person name="McCartney M.A."/>
            <person name="Auch B."/>
            <person name="Kono T."/>
            <person name="Mallez S."/>
            <person name="Zhang Y."/>
            <person name="Obille A."/>
            <person name="Becker A."/>
            <person name="Abrahante J.E."/>
            <person name="Garbe J."/>
            <person name="Badalamenti J.P."/>
            <person name="Herman A."/>
            <person name="Mangelson H."/>
            <person name="Liachko I."/>
            <person name="Sullivan S."/>
            <person name="Sone E.D."/>
            <person name="Koren S."/>
            <person name="Silverstein K.A.T."/>
            <person name="Beckman K.B."/>
            <person name="Gohl D.M."/>
        </authorList>
    </citation>
    <scope>NUCLEOTIDE SEQUENCE</scope>
    <source>
        <strain evidence="2">Duluth1</strain>
        <tissue evidence="2">Whole animal</tissue>
    </source>
</reference>
<dbReference type="EMBL" id="JAIWYP010000001">
    <property type="protein sequence ID" value="KAH3886117.1"/>
    <property type="molecule type" value="Genomic_DNA"/>
</dbReference>
<reference evidence="2" key="2">
    <citation type="submission" date="2020-11" db="EMBL/GenBank/DDBJ databases">
        <authorList>
            <person name="McCartney M.A."/>
            <person name="Auch B."/>
            <person name="Kono T."/>
            <person name="Mallez S."/>
            <person name="Becker A."/>
            <person name="Gohl D.M."/>
            <person name="Silverstein K.A.T."/>
            <person name="Koren S."/>
            <person name="Bechman K.B."/>
            <person name="Herman A."/>
            <person name="Abrahante J.E."/>
            <person name="Garbe J."/>
        </authorList>
    </citation>
    <scope>NUCLEOTIDE SEQUENCE</scope>
    <source>
        <strain evidence="2">Duluth1</strain>
        <tissue evidence="2">Whole animal</tissue>
    </source>
</reference>
<organism evidence="2 3">
    <name type="scientific">Dreissena polymorpha</name>
    <name type="common">Zebra mussel</name>
    <name type="synonym">Mytilus polymorpha</name>
    <dbReference type="NCBI Taxonomy" id="45954"/>
    <lineage>
        <taxon>Eukaryota</taxon>
        <taxon>Metazoa</taxon>
        <taxon>Spiralia</taxon>
        <taxon>Lophotrochozoa</taxon>
        <taxon>Mollusca</taxon>
        <taxon>Bivalvia</taxon>
        <taxon>Autobranchia</taxon>
        <taxon>Heteroconchia</taxon>
        <taxon>Euheterodonta</taxon>
        <taxon>Imparidentia</taxon>
        <taxon>Neoheterodontei</taxon>
        <taxon>Myida</taxon>
        <taxon>Dreissenoidea</taxon>
        <taxon>Dreissenidae</taxon>
        <taxon>Dreissena</taxon>
    </lineage>
</organism>